<dbReference type="EMBL" id="JAVDYG010000001">
    <property type="protein sequence ID" value="MDR7361132.1"/>
    <property type="molecule type" value="Genomic_DNA"/>
</dbReference>
<dbReference type="PANTHER" id="PTHR21666:SF270">
    <property type="entry name" value="MUREIN HYDROLASE ACTIVATOR ENVC"/>
    <property type="match status" value="1"/>
</dbReference>
<gene>
    <name evidence="3" type="ORF">J2S63_000685</name>
</gene>
<dbReference type="Proteomes" id="UP001183648">
    <property type="component" value="Unassembled WGS sequence"/>
</dbReference>
<keyword evidence="4" id="KW-1185">Reference proteome</keyword>
<dbReference type="PANTHER" id="PTHR21666">
    <property type="entry name" value="PEPTIDASE-RELATED"/>
    <property type="match status" value="1"/>
</dbReference>
<keyword evidence="1" id="KW-0732">Signal</keyword>
<evidence type="ECO:0000256" key="1">
    <source>
        <dbReference type="SAM" id="SignalP"/>
    </source>
</evidence>
<dbReference type="InterPro" id="IPR016047">
    <property type="entry name" value="M23ase_b-sheet_dom"/>
</dbReference>
<evidence type="ECO:0000313" key="4">
    <source>
        <dbReference type="Proteomes" id="UP001183648"/>
    </source>
</evidence>
<keyword evidence="3" id="KW-0378">Hydrolase</keyword>
<feature type="chain" id="PRO_5045999912" evidence="1">
    <location>
        <begin position="28"/>
        <end position="403"/>
    </location>
</feature>
<reference evidence="3 4" key="1">
    <citation type="submission" date="2023-07" db="EMBL/GenBank/DDBJ databases">
        <title>Sequencing the genomes of 1000 actinobacteria strains.</title>
        <authorList>
            <person name="Klenk H.-P."/>
        </authorList>
    </citation>
    <scope>NUCLEOTIDE SEQUENCE [LARGE SCALE GENOMIC DNA]</scope>
    <source>
        <strain evidence="3 4">DSM 19426</strain>
    </source>
</reference>
<dbReference type="Gene3D" id="2.70.70.10">
    <property type="entry name" value="Glucose Permease (Domain IIA)"/>
    <property type="match status" value="1"/>
</dbReference>
<comment type="caution">
    <text evidence="3">The sequence shown here is derived from an EMBL/GenBank/DDBJ whole genome shotgun (WGS) entry which is preliminary data.</text>
</comment>
<dbReference type="SUPFAM" id="SSF51261">
    <property type="entry name" value="Duplicated hybrid motif"/>
    <property type="match status" value="1"/>
</dbReference>
<proteinExistence type="predicted"/>
<feature type="signal peptide" evidence="1">
    <location>
        <begin position="1"/>
        <end position="27"/>
    </location>
</feature>
<dbReference type="RefSeq" id="WP_310298638.1">
    <property type="nucleotide sequence ID" value="NZ_BAAAPS010000002.1"/>
</dbReference>
<organism evidence="3 4">
    <name type="scientific">Nocardioides marmoribigeumensis</name>
    <dbReference type="NCBI Taxonomy" id="433649"/>
    <lineage>
        <taxon>Bacteria</taxon>
        <taxon>Bacillati</taxon>
        <taxon>Actinomycetota</taxon>
        <taxon>Actinomycetes</taxon>
        <taxon>Propionibacteriales</taxon>
        <taxon>Nocardioidaceae</taxon>
        <taxon>Nocardioides</taxon>
    </lineage>
</organism>
<accession>A0ABU2BR76</accession>
<dbReference type="Pfam" id="PF01551">
    <property type="entry name" value="Peptidase_M23"/>
    <property type="match status" value="1"/>
</dbReference>
<evidence type="ECO:0000313" key="3">
    <source>
        <dbReference type="EMBL" id="MDR7361132.1"/>
    </source>
</evidence>
<dbReference type="InterPro" id="IPR011055">
    <property type="entry name" value="Dup_hybrid_motif"/>
</dbReference>
<dbReference type="SUPFAM" id="SSF69318">
    <property type="entry name" value="Integrin alpha N-terminal domain"/>
    <property type="match status" value="1"/>
</dbReference>
<sequence>MSRRARLLAVLAPVVAGAVAVPSAAYARVPVTDYTMPFTCGQAWTGDSRPTHSPSALSIDWNRDGDLGKRVIAPAPGVITRVENLGSRSYGLYVILDHGNGETTLYAHLSAEYVTVGQRVDTGEVIAAVGSSGGSTGPHLHFEERRNGTDVQPYFDGVAFTFGSTLASKNCPDVPVVGDWNNDGTDDLGTFSRRVYGWFNLLKAGQVTRARRGLGADRPLVGDFDGDGRTDLGVRRATTPDYVLRLASGAPAIKLRLGAVDDKPLVGDWDGNGTTDIGLWRPATGMFWMRWPNGSVRKVQLGSTSQLPVTGDWNGDGTTDLGVFDPTTATWSLRMVGRDGTVWTGTTRLGAAGDLPVAGDWNGDGTTDLGTWTPSTATWNQRYATTATSASPRMVSKVFGTAR</sequence>
<feature type="domain" description="M23ase beta-sheet core" evidence="2">
    <location>
        <begin position="67"/>
        <end position="153"/>
    </location>
</feature>
<dbReference type="CDD" id="cd12797">
    <property type="entry name" value="M23_peptidase"/>
    <property type="match status" value="1"/>
</dbReference>
<evidence type="ECO:0000259" key="2">
    <source>
        <dbReference type="Pfam" id="PF01551"/>
    </source>
</evidence>
<dbReference type="InterPro" id="IPR028994">
    <property type="entry name" value="Integrin_alpha_N"/>
</dbReference>
<protein>
    <submittedName>
        <fullName evidence="3">Murein DD-endopeptidase MepM/ murein hydrolase activator NlpD</fullName>
    </submittedName>
</protein>
<dbReference type="GO" id="GO:0016787">
    <property type="term" value="F:hydrolase activity"/>
    <property type="evidence" value="ECO:0007669"/>
    <property type="project" value="UniProtKB-KW"/>
</dbReference>
<dbReference type="InterPro" id="IPR050570">
    <property type="entry name" value="Cell_wall_metabolism_enzyme"/>
</dbReference>
<name>A0ABU2BR76_9ACTN</name>